<dbReference type="InterPro" id="IPR000182">
    <property type="entry name" value="GNAT_dom"/>
</dbReference>
<sequence length="185" mass="19448">MTARVPRGDGIALRAIREALPLVLSEGYCKPKKGVRVVAVVRDVRAGDLAGLVGLIGGLAAHHGDTATVRVADLQRDLFGPRPWLFGLVAEEAGRLVGHALLFPLAQAQFGSRGMDLHHLFVAEDCRGQGVGRALIDGVLDLATRLGCAYVAVGTQGENARAVAVYDAAGFVLRAPGGLRLVKRL</sequence>
<proteinExistence type="predicted"/>
<name>A0A369TM57_9RHOB</name>
<evidence type="ECO:0000313" key="5">
    <source>
        <dbReference type="Proteomes" id="UP000253977"/>
    </source>
</evidence>
<dbReference type="EMBL" id="QPMK01000006">
    <property type="protein sequence ID" value="RDD66358.1"/>
    <property type="molecule type" value="Genomic_DNA"/>
</dbReference>
<evidence type="ECO:0000313" key="4">
    <source>
        <dbReference type="EMBL" id="RDD66358.1"/>
    </source>
</evidence>
<dbReference type="PANTHER" id="PTHR10545">
    <property type="entry name" value="DIAMINE N-ACETYLTRANSFERASE"/>
    <property type="match status" value="1"/>
</dbReference>
<feature type="domain" description="N-acetyltransferase" evidence="3">
    <location>
        <begin position="39"/>
        <end position="185"/>
    </location>
</feature>
<evidence type="ECO:0000256" key="1">
    <source>
        <dbReference type="ARBA" id="ARBA00022679"/>
    </source>
</evidence>
<protein>
    <submittedName>
        <fullName evidence="4">GNAT family N-acetyltransferase</fullName>
    </submittedName>
</protein>
<dbReference type="GO" id="GO:0008080">
    <property type="term" value="F:N-acetyltransferase activity"/>
    <property type="evidence" value="ECO:0007669"/>
    <property type="project" value="UniProtKB-ARBA"/>
</dbReference>
<accession>A0A369TM57</accession>
<dbReference type="AlphaFoldDB" id="A0A369TM57"/>
<dbReference type="Pfam" id="PF00583">
    <property type="entry name" value="Acetyltransf_1"/>
    <property type="match status" value="1"/>
</dbReference>
<gene>
    <name evidence="4" type="ORF">DU478_10620</name>
</gene>
<dbReference type="PANTHER" id="PTHR10545:SF29">
    <property type="entry name" value="GH14572P-RELATED"/>
    <property type="match status" value="1"/>
</dbReference>
<dbReference type="InterPro" id="IPR016181">
    <property type="entry name" value="Acyl_CoA_acyltransferase"/>
</dbReference>
<comment type="caution">
    <text evidence="4">The sequence shown here is derived from an EMBL/GenBank/DDBJ whole genome shotgun (WGS) entry which is preliminary data.</text>
</comment>
<dbReference type="Proteomes" id="UP000253977">
    <property type="component" value="Unassembled WGS sequence"/>
</dbReference>
<keyword evidence="1 4" id="KW-0808">Transferase</keyword>
<keyword evidence="2" id="KW-0012">Acyltransferase</keyword>
<organism evidence="4 5">
    <name type="scientific">Thalassococcus profundi</name>
    <dbReference type="NCBI Taxonomy" id="2282382"/>
    <lineage>
        <taxon>Bacteria</taxon>
        <taxon>Pseudomonadati</taxon>
        <taxon>Pseudomonadota</taxon>
        <taxon>Alphaproteobacteria</taxon>
        <taxon>Rhodobacterales</taxon>
        <taxon>Roseobacteraceae</taxon>
        <taxon>Thalassococcus</taxon>
    </lineage>
</organism>
<evidence type="ECO:0000256" key="2">
    <source>
        <dbReference type="ARBA" id="ARBA00023315"/>
    </source>
</evidence>
<dbReference type="SUPFAM" id="SSF55729">
    <property type="entry name" value="Acyl-CoA N-acyltransferases (Nat)"/>
    <property type="match status" value="1"/>
</dbReference>
<dbReference type="CDD" id="cd04301">
    <property type="entry name" value="NAT_SF"/>
    <property type="match status" value="1"/>
</dbReference>
<dbReference type="PROSITE" id="PS51186">
    <property type="entry name" value="GNAT"/>
    <property type="match status" value="1"/>
</dbReference>
<reference evidence="4 5" key="1">
    <citation type="submission" date="2018-07" db="EMBL/GenBank/DDBJ databases">
        <title>Thalassococcus profundi sp. nov., a marine bacterium isolated from deep seawater of Okinawa Trough.</title>
        <authorList>
            <person name="Yu M."/>
        </authorList>
    </citation>
    <scope>NUCLEOTIDE SEQUENCE [LARGE SCALE GENOMIC DNA]</scope>
    <source>
        <strain evidence="4 5">WRAS1</strain>
    </source>
</reference>
<keyword evidence="5" id="KW-1185">Reference proteome</keyword>
<dbReference type="InterPro" id="IPR051016">
    <property type="entry name" value="Diverse_Substrate_AcTransf"/>
</dbReference>
<evidence type="ECO:0000259" key="3">
    <source>
        <dbReference type="PROSITE" id="PS51186"/>
    </source>
</evidence>
<dbReference type="Gene3D" id="3.40.630.30">
    <property type="match status" value="1"/>
</dbReference>